<evidence type="ECO:0000256" key="4">
    <source>
        <dbReference type="ARBA" id="ARBA00022723"/>
    </source>
</evidence>
<organism evidence="10 11">
    <name type="scientific">Clathrus columnatus</name>
    <dbReference type="NCBI Taxonomy" id="1419009"/>
    <lineage>
        <taxon>Eukaryota</taxon>
        <taxon>Fungi</taxon>
        <taxon>Dikarya</taxon>
        <taxon>Basidiomycota</taxon>
        <taxon>Agaricomycotina</taxon>
        <taxon>Agaricomycetes</taxon>
        <taxon>Phallomycetidae</taxon>
        <taxon>Phallales</taxon>
        <taxon>Clathraceae</taxon>
        <taxon>Clathrus</taxon>
    </lineage>
</organism>
<keyword evidence="3" id="KW-0645">Protease</keyword>
<keyword evidence="2 7" id="KW-0853">WD repeat</keyword>
<dbReference type="Gene3D" id="3.30.70.360">
    <property type="match status" value="1"/>
</dbReference>
<comment type="similarity">
    <text evidence="1">Belongs to the peptidase M20A family.</text>
</comment>
<dbReference type="Pfam" id="PF01546">
    <property type="entry name" value="Peptidase_M20"/>
    <property type="match status" value="1"/>
</dbReference>
<evidence type="ECO:0000256" key="7">
    <source>
        <dbReference type="PROSITE-ProRule" id="PRU00221"/>
    </source>
</evidence>
<dbReference type="PIRSF" id="PIRSF037237">
    <property type="entry name" value="Peptidase_WD_repeats_DUG2"/>
    <property type="match status" value="1"/>
</dbReference>
<keyword evidence="11" id="KW-1185">Reference proteome</keyword>
<dbReference type="GO" id="GO:0046872">
    <property type="term" value="F:metal ion binding"/>
    <property type="evidence" value="ECO:0007669"/>
    <property type="project" value="UniProtKB-KW"/>
</dbReference>
<dbReference type="SMART" id="SM00320">
    <property type="entry name" value="WD40"/>
    <property type="match status" value="5"/>
</dbReference>
<dbReference type="Pfam" id="PF00400">
    <property type="entry name" value="WD40"/>
    <property type="match status" value="1"/>
</dbReference>
<feature type="compositionally biased region" description="Polar residues" evidence="8">
    <location>
        <begin position="176"/>
        <end position="193"/>
    </location>
</feature>
<dbReference type="PROSITE" id="PS50294">
    <property type="entry name" value="WD_REPEATS_REGION"/>
    <property type="match status" value="1"/>
</dbReference>
<evidence type="ECO:0000256" key="6">
    <source>
        <dbReference type="ARBA" id="ARBA00022801"/>
    </source>
</evidence>
<dbReference type="InterPro" id="IPR011650">
    <property type="entry name" value="Peptidase_M20_dimer"/>
</dbReference>
<evidence type="ECO:0000313" key="11">
    <source>
        <dbReference type="Proteomes" id="UP001050691"/>
    </source>
</evidence>
<keyword evidence="6" id="KW-0378">Hydrolase</keyword>
<feature type="domain" description="Peptidase M20 dimerisation" evidence="9">
    <location>
        <begin position="617"/>
        <end position="754"/>
    </location>
</feature>
<accession>A0AAV5ASH7</accession>
<dbReference type="InterPro" id="IPR036322">
    <property type="entry name" value="WD40_repeat_dom_sf"/>
</dbReference>
<dbReference type="InterPro" id="IPR019775">
    <property type="entry name" value="WD40_repeat_CS"/>
</dbReference>
<dbReference type="GO" id="GO:0006508">
    <property type="term" value="P:proteolysis"/>
    <property type="evidence" value="ECO:0007669"/>
    <property type="project" value="UniProtKB-KW"/>
</dbReference>
<reference evidence="10" key="1">
    <citation type="submission" date="2021-10" db="EMBL/GenBank/DDBJ databases">
        <title>De novo Genome Assembly of Clathrus columnatus (Basidiomycota, Fungi) Using Illumina and Nanopore Sequence Data.</title>
        <authorList>
            <person name="Ogiso-Tanaka E."/>
            <person name="Itagaki H."/>
            <person name="Hosoya T."/>
            <person name="Hosaka K."/>
        </authorList>
    </citation>
    <scope>NUCLEOTIDE SEQUENCE</scope>
    <source>
        <strain evidence="10">MO-923</strain>
    </source>
</reference>
<dbReference type="EMBL" id="BPWL01000011">
    <property type="protein sequence ID" value="GJJ15699.1"/>
    <property type="molecule type" value="Genomic_DNA"/>
</dbReference>
<dbReference type="SUPFAM" id="SSF50978">
    <property type="entry name" value="WD40 repeat-like"/>
    <property type="match status" value="1"/>
</dbReference>
<feature type="region of interest" description="Disordered" evidence="8">
    <location>
        <begin position="171"/>
        <end position="193"/>
    </location>
</feature>
<dbReference type="InterPro" id="IPR015943">
    <property type="entry name" value="WD40/YVTN_repeat-like_dom_sf"/>
</dbReference>
<dbReference type="PANTHER" id="PTHR43270">
    <property type="entry name" value="BETA-ALA-HIS DIPEPTIDASE"/>
    <property type="match status" value="1"/>
</dbReference>
<dbReference type="Gene3D" id="3.40.630.10">
    <property type="entry name" value="Zn peptidases"/>
    <property type="match status" value="1"/>
</dbReference>
<name>A0AAV5ASH7_9AGAM</name>
<dbReference type="PROSITE" id="PS50082">
    <property type="entry name" value="WD_REPEATS_2"/>
    <property type="match status" value="1"/>
</dbReference>
<keyword evidence="4" id="KW-0479">Metal-binding</keyword>
<dbReference type="Gene3D" id="2.130.10.10">
    <property type="entry name" value="YVTN repeat-like/Quinoprotein amine dehydrogenase"/>
    <property type="match status" value="2"/>
</dbReference>
<dbReference type="PANTHER" id="PTHR43270:SF8">
    <property type="entry name" value="DI- AND TRIPEPTIDASE DUG2-RELATED"/>
    <property type="match status" value="1"/>
</dbReference>
<dbReference type="Proteomes" id="UP001050691">
    <property type="component" value="Unassembled WGS sequence"/>
</dbReference>
<dbReference type="InterPro" id="IPR001680">
    <property type="entry name" value="WD40_rpt"/>
</dbReference>
<dbReference type="AlphaFoldDB" id="A0AAV5ASH7"/>
<evidence type="ECO:0000259" key="9">
    <source>
        <dbReference type="Pfam" id="PF07687"/>
    </source>
</evidence>
<comment type="caution">
    <text evidence="10">The sequence shown here is derived from an EMBL/GenBank/DDBJ whole genome shotgun (WGS) entry which is preliminary data.</text>
</comment>
<dbReference type="PRINTS" id="PR00320">
    <property type="entry name" value="GPROTEINBRPT"/>
</dbReference>
<evidence type="ECO:0000256" key="5">
    <source>
        <dbReference type="ARBA" id="ARBA00022737"/>
    </source>
</evidence>
<evidence type="ECO:0000256" key="2">
    <source>
        <dbReference type="ARBA" id="ARBA00022574"/>
    </source>
</evidence>
<feature type="repeat" description="WD" evidence="7">
    <location>
        <begin position="19"/>
        <end position="54"/>
    </location>
</feature>
<dbReference type="InterPro" id="IPR051458">
    <property type="entry name" value="Cyt/Met_Dipeptidase"/>
</dbReference>
<evidence type="ECO:0000256" key="8">
    <source>
        <dbReference type="SAM" id="MobiDB-lite"/>
    </source>
</evidence>
<evidence type="ECO:0000256" key="1">
    <source>
        <dbReference type="ARBA" id="ARBA00006247"/>
    </source>
</evidence>
<protein>
    <recommendedName>
        <fullName evidence="9">Peptidase M20 dimerisation domain-containing protein</fullName>
    </recommendedName>
</protein>
<gene>
    <name evidence="10" type="ORF">Clacol_009977</name>
</gene>
<dbReference type="PROSITE" id="PS00678">
    <property type="entry name" value="WD_REPEATS_1"/>
    <property type="match status" value="1"/>
</dbReference>
<dbReference type="Pfam" id="PF07687">
    <property type="entry name" value="M20_dimer"/>
    <property type="match status" value="1"/>
</dbReference>
<dbReference type="GO" id="GO:0008233">
    <property type="term" value="F:peptidase activity"/>
    <property type="evidence" value="ECO:0007669"/>
    <property type="project" value="UniProtKB-KW"/>
</dbReference>
<evidence type="ECO:0000256" key="3">
    <source>
        <dbReference type="ARBA" id="ARBA00022670"/>
    </source>
</evidence>
<dbReference type="InterPro" id="IPR002933">
    <property type="entry name" value="Peptidase_M20"/>
</dbReference>
<keyword evidence="5" id="KW-0677">Repeat</keyword>
<dbReference type="GO" id="GO:0006751">
    <property type="term" value="P:glutathione catabolic process"/>
    <property type="evidence" value="ECO:0007669"/>
    <property type="project" value="InterPro"/>
</dbReference>
<sequence>MSASFIVWDRCAFQIKTTFHGHTGSVLALEINKEREWLFSSSSDSTVRIWSTRNLTPVCILTPHLDTSAGDIFSLAYSPTLQTLYFGCQNTSLQWYDLSRCRRAYPAVAQRRTPSVESDASVHHRRPLSLELDQPEHDPAPDGFHGDTGLALDRKKWHRFFDNTPRLGRPVLSPAASFTPQTHSGSSTPSNLGHSPRVLQVPPQNIIHSAHYGYIYCMALLPSPLESAGKHQNNEVNHEEEDVLLITGSGDESIKIWKCTSDGPVFLDKFECNQGGVLSLVARDGTIYAGCQDGCVAVWDLETKSLVRLILAQENSDVLAMSMVNTDLYTSKVQLCQLHSWPLSAFFSCIILSSIVTRLCTLQSVQTQENGHNRIANPDIRSSNEWCLITAGNDNDVKIWEISGSTNNFFAASGYLNADGTYIHDPLVKSLSSFVAIPSVSNSEQHREDCRQAGLWLRRCLSQLGADAKMIATGQGTNPLVLATFKGVSTSDKPKPRPRILFYGHYDVISAPRRSWTTPPFSLTGTNGYLYGRGVSDNKGPILAAAYAASDLLRRRALGCDVVFLIEGEEEAGSGGFEKVVKEYKAGLRPEDSIGAIDALLISNSYWIGEDTPCITYGLRGVVHATIDVSYSGPDLHSGVEGGSMDEPMSDMVKILAELVSKDRKVLIPGFYDHVRSRTSAEDDLFALLSTITHKPAESLSSRWREPTLSIHSVETSGPGNSTVIPAGVRAKVSIRVVPDQTLQFIGDALVKHVVGSFEKLKSSNTLKVSIDRTADWWLGDLESQYFKMLEKAVEDEWGITPLRIREGGSIPSVPFLEKQFGCPGLHLPMGQSSDQAHLANERISLLNLRRGKSVVERFLLAVSSSSSSI</sequence>
<dbReference type="SUPFAM" id="SSF53187">
    <property type="entry name" value="Zn-dependent exopeptidases"/>
    <property type="match status" value="1"/>
</dbReference>
<evidence type="ECO:0000313" key="10">
    <source>
        <dbReference type="EMBL" id="GJJ15699.1"/>
    </source>
</evidence>
<proteinExistence type="inferred from homology"/>
<dbReference type="InterPro" id="IPR020472">
    <property type="entry name" value="WD40_PAC1"/>
</dbReference>
<dbReference type="InterPro" id="IPR017149">
    <property type="entry name" value="GSH_degradosome_Dug2"/>
</dbReference>